<dbReference type="EMBL" id="ML119752">
    <property type="protein sequence ID" value="RPA76024.1"/>
    <property type="molecule type" value="Genomic_DNA"/>
</dbReference>
<reference evidence="4 5" key="1">
    <citation type="journal article" date="2018" name="Nat. Ecol. Evol.">
        <title>Pezizomycetes genomes reveal the molecular basis of ectomycorrhizal truffle lifestyle.</title>
        <authorList>
            <person name="Murat C."/>
            <person name="Payen T."/>
            <person name="Noel B."/>
            <person name="Kuo A."/>
            <person name="Morin E."/>
            <person name="Chen J."/>
            <person name="Kohler A."/>
            <person name="Krizsan K."/>
            <person name="Balestrini R."/>
            <person name="Da Silva C."/>
            <person name="Montanini B."/>
            <person name="Hainaut M."/>
            <person name="Levati E."/>
            <person name="Barry K.W."/>
            <person name="Belfiori B."/>
            <person name="Cichocki N."/>
            <person name="Clum A."/>
            <person name="Dockter R.B."/>
            <person name="Fauchery L."/>
            <person name="Guy J."/>
            <person name="Iotti M."/>
            <person name="Le Tacon F."/>
            <person name="Lindquist E.A."/>
            <person name="Lipzen A."/>
            <person name="Malagnac F."/>
            <person name="Mello A."/>
            <person name="Molinier V."/>
            <person name="Miyauchi S."/>
            <person name="Poulain J."/>
            <person name="Riccioni C."/>
            <person name="Rubini A."/>
            <person name="Sitrit Y."/>
            <person name="Splivallo R."/>
            <person name="Traeger S."/>
            <person name="Wang M."/>
            <person name="Zifcakova L."/>
            <person name="Wipf D."/>
            <person name="Zambonelli A."/>
            <person name="Paolocci F."/>
            <person name="Nowrousian M."/>
            <person name="Ottonello S."/>
            <person name="Baldrian P."/>
            <person name="Spatafora J.W."/>
            <person name="Henrissat B."/>
            <person name="Nagy L.G."/>
            <person name="Aury J.M."/>
            <person name="Wincker P."/>
            <person name="Grigoriev I.V."/>
            <person name="Bonfante P."/>
            <person name="Martin F.M."/>
        </authorList>
    </citation>
    <scope>NUCLEOTIDE SEQUENCE [LARGE SCALE GENOMIC DNA]</scope>
    <source>
        <strain evidence="4 5">RN42</strain>
    </source>
</reference>
<feature type="compositionally biased region" description="Basic and acidic residues" evidence="2">
    <location>
        <begin position="273"/>
        <end position="292"/>
    </location>
</feature>
<keyword evidence="5" id="KW-1185">Reference proteome</keyword>
<accession>A0A3N4I2C6</accession>
<keyword evidence="1" id="KW-0175">Coiled coil</keyword>
<dbReference type="SMART" id="SM00232">
    <property type="entry name" value="JAB_MPN"/>
    <property type="match status" value="1"/>
</dbReference>
<evidence type="ECO:0000256" key="2">
    <source>
        <dbReference type="SAM" id="MobiDB-lite"/>
    </source>
</evidence>
<dbReference type="STRING" id="1160509.A0A3N4I2C6"/>
<name>A0A3N4I2C6_ASCIM</name>
<dbReference type="SUPFAM" id="SSF140856">
    <property type="entry name" value="USP8 N-terminal domain-like"/>
    <property type="match status" value="1"/>
</dbReference>
<evidence type="ECO:0000313" key="4">
    <source>
        <dbReference type="EMBL" id="RPA76024.1"/>
    </source>
</evidence>
<feature type="domain" description="MPN" evidence="3">
    <location>
        <begin position="401"/>
        <end position="527"/>
    </location>
</feature>
<dbReference type="PANTHER" id="PTHR12947">
    <property type="entry name" value="AMSH-LIKE PROTEASE"/>
    <property type="match status" value="1"/>
</dbReference>
<dbReference type="GO" id="GO:0016020">
    <property type="term" value="C:membrane"/>
    <property type="evidence" value="ECO:0007669"/>
    <property type="project" value="TreeGrafter"/>
</dbReference>
<dbReference type="GO" id="GO:0005768">
    <property type="term" value="C:endosome"/>
    <property type="evidence" value="ECO:0007669"/>
    <property type="project" value="TreeGrafter"/>
</dbReference>
<dbReference type="GO" id="GO:0008237">
    <property type="term" value="F:metallopeptidase activity"/>
    <property type="evidence" value="ECO:0007669"/>
    <property type="project" value="InterPro"/>
</dbReference>
<protein>
    <submittedName>
        <fullName evidence="4">Mov34-domain-containing protein</fullName>
    </submittedName>
</protein>
<evidence type="ECO:0000256" key="1">
    <source>
        <dbReference type="SAM" id="Coils"/>
    </source>
</evidence>
<dbReference type="Pfam" id="PF08969">
    <property type="entry name" value="USP8_dimer"/>
    <property type="match status" value="1"/>
</dbReference>
<dbReference type="Proteomes" id="UP000275078">
    <property type="component" value="Unassembled WGS sequence"/>
</dbReference>
<organism evidence="4 5">
    <name type="scientific">Ascobolus immersus RN42</name>
    <dbReference type="NCBI Taxonomy" id="1160509"/>
    <lineage>
        <taxon>Eukaryota</taxon>
        <taxon>Fungi</taxon>
        <taxon>Dikarya</taxon>
        <taxon>Ascomycota</taxon>
        <taxon>Pezizomycotina</taxon>
        <taxon>Pezizomycetes</taxon>
        <taxon>Pezizales</taxon>
        <taxon>Ascobolaceae</taxon>
        <taxon>Ascobolus</taxon>
    </lineage>
</organism>
<dbReference type="InterPro" id="IPR015063">
    <property type="entry name" value="USP8_dimer"/>
</dbReference>
<evidence type="ECO:0000313" key="5">
    <source>
        <dbReference type="Proteomes" id="UP000275078"/>
    </source>
</evidence>
<feature type="compositionally biased region" description="Basic and acidic residues" evidence="2">
    <location>
        <begin position="206"/>
        <end position="216"/>
    </location>
</feature>
<dbReference type="Gene3D" id="3.40.140.10">
    <property type="entry name" value="Cytidine Deaminase, domain 2"/>
    <property type="match status" value="1"/>
</dbReference>
<feature type="compositionally biased region" description="Polar residues" evidence="2">
    <location>
        <begin position="294"/>
        <end position="311"/>
    </location>
</feature>
<feature type="coiled-coil region" evidence="1">
    <location>
        <begin position="85"/>
        <end position="116"/>
    </location>
</feature>
<sequence>MSQPPHSVRQLARLAKIDFNHFVRLRYWIGTAENILQEAEIYEREGNDEQTYILLMRFADLCIRHLPHHPEANTPATSPETRRRLQNLTQKVPSVMDRLERIKARIDARYDAYNARLRNSISYVPSASPESSYARPSPASSYSSIITTTNNALRSPQSSQDGRWTGGVLIPESLQAGRPLEIRPVVFTEDQVRRRGQLARELSERELERRMSERSMGRRRSQGRYGGFLPTVVGAERREDYDPFSSTRHSRREPQREEDFDLASTIKSLGRMSVRDEIPREREKRPDVERHGSWNYNYPTVPRRSTPTSMASPDLDLRQTKSTPTPSLPPKVPRKIEIQMEDDTPRTSSSPPPIPKKELSVSSTSSAPPIPSKTPDPIKEAEEAYTFSPVAYLENGTPLRTLFLPINLRSAFLNIASPNTRANLETCGLLCGTLISNALFISQLVIPEQEATSDTCTTKDEEELFDYVFGQGLMVLGWIHTHPSQTCFMSSVDLHTQCSYQRMLEESVAVVCAPRSDPEYVYPFLYR</sequence>
<gene>
    <name evidence="4" type="ORF">BJ508DRAFT_11530</name>
</gene>
<dbReference type="SUPFAM" id="SSF102712">
    <property type="entry name" value="JAB1/MPN domain"/>
    <property type="match status" value="1"/>
</dbReference>
<dbReference type="AlphaFoldDB" id="A0A3N4I2C6"/>
<dbReference type="GO" id="GO:0061578">
    <property type="term" value="F:K63-linked deubiquitinase activity"/>
    <property type="evidence" value="ECO:0007669"/>
    <property type="project" value="TreeGrafter"/>
</dbReference>
<dbReference type="Pfam" id="PF01398">
    <property type="entry name" value="JAB"/>
    <property type="match status" value="1"/>
</dbReference>
<dbReference type="Gene3D" id="1.20.58.80">
    <property type="entry name" value="Phosphotransferase system, lactose/cellobiose-type IIA subunit"/>
    <property type="match status" value="1"/>
</dbReference>
<evidence type="ECO:0000259" key="3">
    <source>
        <dbReference type="PROSITE" id="PS50249"/>
    </source>
</evidence>
<dbReference type="OrthoDB" id="3640at2759"/>
<dbReference type="GO" id="GO:0070536">
    <property type="term" value="P:protein K63-linked deubiquitination"/>
    <property type="evidence" value="ECO:0007669"/>
    <property type="project" value="TreeGrafter"/>
</dbReference>
<dbReference type="InterPro" id="IPR000555">
    <property type="entry name" value="JAMM/MPN+_dom"/>
</dbReference>
<dbReference type="PANTHER" id="PTHR12947:SF13">
    <property type="entry name" value="FI19924P1"/>
    <property type="match status" value="1"/>
</dbReference>
<feature type="region of interest" description="Disordered" evidence="2">
    <location>
        <begin position="206"/>
        <end position="377"/>
    </location>
</feature>
<proteinExistence type="predicted"/>
<dbReference type="PROSITE" id="PS50249">
    <property type="entry name" value="MPN"/>
    <property type="match status" value="1"/>
</dbReference>
<dbReference type="InterPro" id="IPR037518">
    <property type="entry name" value="MPN"/>
</dbReference>